<feature type="region of interest" description="Disordered" evidence="1">
    <location>
        <begin position="34"/>
        <end position="54"/>
    </location>
</feature>
<comment type="caution">
    <text evidence="2">The sequence shown here is derived from an EMBL/GenBank/DDBJ whole genome shotgun (WGS) entry which is preliminary data.</text>
</comment>
<dbReference type="EMBL" id="JARBJD010000083">
    <property type="protein sequence ID" value="KAK2954043.1"/>
    <property type="molecule type" value="Genomic_DNA"/>
</dbReference>
<keyword evidence="3" id="KW-1185">Reference proteome</keyword>
<organism evidence="2 3">
    <name type="scientific">Blattamonas nauphoetae</name>
    <dbReference type="NCBI Taxonomy" id="2049346"/>
    <lineage>
        <taxon>Eukaryota</taxon>
        <taxon>Metamonada</taxon>
        <taxon>Preaxostyla</taxon>
        <taxon>Oxymonadida</taxon>
        <taxon>Blattamonas</taxon>
    </lineage>
</organism>
<feature type="compositionally biased region" description="Polar residues" evidence="1">
    <location>
        <begin position="108"/>
        <end position="130"/>
    </location>
</feature>
<evidence type="ECO:0000256" key="1">
    <source>
        <dbReference type="SAM" id="MobiDB-lite"/>
    </source>
</evidence>
<evidence type="ECO:0000313" key="3">
    <source>
        <dbReference type="Proteomes" id="UP001281761"/>
    </source>
</evidence>
<dbReference type="Proteomes" id="UP001281761">
    <property type="component" value="Unassembled WGS sequence"/>
</dbReference>
<feature type="compositionally biased region" description="Low complexity" evidence="1">
    <location>
        <begin position="94"/>
        <end position="107"/>
    </location>
</feature>
<accession>A0ABQ9XNP8</accession>
<feature type="compositionally biased region" description="Polar residues" evidence="1">
    <location>
        <begin position="73"/>
        <end position="88"/>
    </location>
</feature>
<protein>
    <submittedName>
        <fullName evidence="2">Uncharacterized protein</fullName>
    </submittedName>
</protein>
<name>A0ABQ9XNP8_9EUKA</name>
<evidence type="ECO:0000313" key="2">
    <source>
        <dbReference type="EMBL" id="KAK2954043.1"/>
    </source>
</evidence>
<feature type="compositionally biased region" description="Basic and acidic residues" evidence="1">
    <location>
        <begin position="34"/>
        <end position="48"/>
    </location>
</feature>
<reference evidence="2 3" key="1">
    <citation type="journal article" date="2022" name="bioRxiv">
        <title>Genomics of Preaxostyla Flagellates Illuminates Evolutionary Transitions and the Path Towards Mitochondrial Loss.</title>
        <authorList>
            <person name="Novak L.V.F."/>
            <person name="Treitli S.C."/>
            <person name="Pyrih J."/>
            <person name="Halakuc P."/>
            <person name="Pipaliya S.V."/>
            <person name="Vacek V."/>
            <person name="Brzon O."/>
            <person name="Soukal P."/>
            <person name="Eme L."/>
            <person name="Dacks J.B."/>
            <person name="Karnkowska A."/>
            <person name="Elias M."/>
            <person name="Hampl V."/>
        </authorList>
    </citation>
    <scope>NUCLEOTIDE SEQUENCE [LARGE SCALE GENOMIC DNA]</scope>
    <source>
        <strain evidence="2">NAU3</strain>
        <tissue evidence="2">Gut</tissue>
    </source>
</reference>
<feature type="region of interest" description="Disordered" evidence="1">
    <location>
        <begin position="69"/>
        <end position="145"/>
    </location>
</feature>
<proteinExistence type="predicted"/>
<gene>
    <name evidence="2" type="ORF">BLNAU_11006</name>
</gene>
<sequence>MHSQQDLVKDTRLPLLYSDDVMSYPLHHHVKALENRNKHEQPPGKDNDVQNPLVDSGRVVVAFPDQQKDFSPFLSQNEHSTKADSLSNREGFANQQQQHINPQFPQQSSAAIVTQNSQSYRRPPQQSENQAFDEEYVSSRTNQQS</sequence>